<dbReference type="Pfam" id="PF07179">
    <property type="entry name" value="SseB"/>
    <property type="match status" value="1"/>
</dbReference>
<feature type="domain" description="SseB protein N-terminal" evidence="2">
    <location>
        <begin position="25"/>
        <end position="138"/>
    </location>
</feature>
<proteinExistence type="predicted"/>
<feature type="compositionally biased region" description="Basic and acidic residues" evidence="1">
    <location>
        <begin position="281"/>
        <end position="297"/>
    </location>
</feature>
<evidence type="ECO:0000256" key="1">
    <source>
        <dbReference type="SAM" id="MobiDB-lite"/>
    </source>
</evidence>
<dbReference type="InterPro" id="IPR009839">
    <property type="entry name" value="SseB_N"/>
</dbReference>
<dbReference type="AlphaFoldDB" id="A0A1N7JMT2"/>
<evidence type="ECO:0000313" key="3">
    <source>
        <dbReference type="EMBL" id="SIS50554.1"/>
    </source>
</evidence>
<dbReference type="OrthoDB" id="7831317at2"/>
<evidence type="ECO:0000259" key="2">
    <source>
        <dbReference type="Pfam" id="PF07179"/>
    </source>
</evidence>
<name>A0A1N7JMT2_9RHOB</name>
<sequence length="297" mass="31494">MTDTPDEPEITLDPTPTPFDLAHQAMQDAPDDDAARLAMYDCLIGAELFVLLAAEPEEAEPGSAPVIAPQLIATDEGRFILAFDREDRLAAFTGQAAPYAALPGRVVVDQLAGQGIGLGVNLGIVPQALLLPPEAIDWLAGTLAERPQEDEGWPDHFLPPQLPKSLLDRLTQRLASWAASAGAEGREAWLSGVGWMDGRQGHVLVFQPIPEDEGGSEAEAALAKAVSEALIFAGLEGEEIAVVFLPDDDPARPALAETGWRFALDAEALAAAEAALEAEEAERKGPGMDPDRPPILH</sequence>
<evidence type="ECO:0000313" key="4">
    <source>
        <dbReference type="Proteomes" id="UP000186098"/>
    </source>
</evidence>
<dbReference type="EMBL" id="FTOM01000001">
    <property type="protein sequence ID" value="SIS50554.1"/>
    <property type="molecule type" value="Genomic_DNA"/>
</dbReference>
<accession>A0A1N7JMT2</accession>
<dbReference type="RefSeq" id="WP_076363037.1">
    <property type="nucleotide sequence ID" value="NZ_FTOM01000001.1"/>
</dbReference>
<organism evidence="3 4">
    <name type="scientific">Phaeovulum vinaykumarii</name>
    <dbReference type="NCBI Taxonomy" id="407234"/>
    <lineage>
        <taxon>Bacteria</taxon>
        <taxon>Pseudomonadati</taxon>
        <taxon>Pseudomonadota</taxon>
        <taxon>Alphaproteobacteria</taxon>
        <taxon>Rhodobacterales</taxon>
        <taxon>Paracoccaceae</taxon>
        <taxon>Phaeovulum</taxon>
    </lineage>
</organism>
<dbReference type="STRING" id="407234.SAMN05421795_101165"/>
<feature type="region of interest" description="Disordered" evidence="1">
    <location>
        <begin position="275"/>
        <end position="297"/>
    </location>
</feature>
<gene>
    <name evidence="3" type="ORF">SAMN05421795_101165</name>
</gene>
<keyword evidence="4" id="KW-1185">Reference proteome</keyword>
<dbReference type="Proteomes" id="UP000186098">
    <property type="component" value="Unassembled WGS sequence"/>
</dbReference>
<reference evidence="4" key="1">
    <citation type="submission" date="2017-01" db="EMBL/GenBank/DDBJ databases">
        <authorList>
            <person name="Varghese N."/>
            <person name="Submissions S."/>
        </authorList>
    </citation>
    <scope>NUCLEOTIDE SEQUENCE [LARGE SCALE GENOMIC DNA]</scope>
    <source>
        <strain evidence="4">DSM 18714</strain>
    </source>
</reference>
<protein>
    <submittedName>
        <fullName evidence="3">SseB protein N-terminal domain-containing protein</fullName>
    </submittedName>
</protein>